<dbReference type="Gene3D" id="1.20.120.520">
    <property type="entry name" value="nmb1532 protein domain like"/>
    <property type="match status" value="1"/>
</dbReference>
<proteinExistence type="predicted"/>
<dbReference type="AlphaFoldDB" id="A0A1G5ID51"/>
<keyword evidence="4" id="KW-1185">Reference proteome</keyword>
<dbReference type="InterPro" id="IPR012312">
    <property type="entry name" value="Hemerythrin-like"/>
</dbReference>
<evidence type="ECO:0000259" key="1">
    <source>
        <dbReference type="Pfam" id="PF01814"/>
    </source>
</evidence>
<organism evidence="3 4">
    <name type="scientific">Alkaliphilus peptidifermentans DSM 18978</name>
    <dbReference type="NCBI Taxonomy" id="1120976"/>
    <lineage>
        <taxon>Bacteria</taxon>
        <taxon>Bacillati</taxon>
        <taxon>Bacillota</taxon>
        <taxon>Clostridia</taxon>
        <taxon>Peptostreptococcales</taxon>
        <taxon>Natronincolaceae</taxon>
        <taxon>Alkaliphilus</taxon>
    </lineage>
</organism>
<dbReference type="STRING" id="1120976.SAMN03080606_02350"/>
<dbReference type="Proteomes" id="UP000198636">
    <property type="component" value="Unassembled WGS sequence"/>
</dbReference>
<name>A0A1G5ID51_9FIRM</name>
<evidence type="ECO:0008006" key="5">
    <source>
        <dbReference type="Google" id="ProtNLM"/>
    </source>
</evidence>
<sequence length="410" mass="47068">MSELINNREERKKILKELITELHEGKSVDDVKTRFNQLIDNIGATEIAEMEQALITEGVPVSEVKRLCDVHVTVFKESLDKAPTSDTVPGHPIYTFRQENRAIEKVIDLIILPALDTLKAKSKNIKEELLKFREGFNQLSDIEKHYSRKENLLFPYLEKYEFTGPTSVMWGIDDDIRGMLKEGILLTKGLQDDNGDVSDLVTKTEELVEAIQSMIYKEENILFPTALELLSVDEWGYILSESSEIGYCLIEPENQWKPSEIEDKAKDELNESKTTQGYLKFDTGILKLEEISAIFNHLPLDITFVDKDNIVKYFSEGKERIFTRTKAIVGRKVENCHPPSSVHVVEKIVSDFQSGKKDHVDFWIQMQGMFIYIQYFAVRDKEGSFMGTLEVTQNIAGIKKLEGEKRLMEE</sequence>
<dbReference type="InterPro" id="IPR035965">
    <property type="entry name" value="PAS-like_dom_sf"/>
</dbReference>
<dbReference type="InterPro" id="IPR007380">
    <property type="entry name" value="DUF438"/>
</dbReference>
<evidence type="ECO:0000313" key="4">
    <source>
        <dbReference type="Proteomes" id="UP000198636"/>
    </source>
</evidence>
<dbReference type="OrthoDB" id="9769774at2"/>
<dbReference type="RefSeq" id="WP_091543518.1">
    <property type="nucleotide sequence ID" value="NZ_FMUS01000014.1"/>
</dbReference>
<reference evidence="3 4" key="1">
    <citation type="submission" date="2016-10" db="EMBL/GenBank/DDBJ databases">
        <authorList>
            <person name="de Groot N.N."/>
        </authorList>
    </citation>
    <scope>NUCLEOTIDE SEQUENCE [LARGE SCALE GENOMIC DNA]</scope>
    <source>
        <strain evidence="3 4">DSM 18978</strain>
    </source>
</reference>
<dbReference type="PANTHER" id="PTHR39966:SF3">
    <property type="entry name" value="DUF438 DOMAIN-CONTAINING PROTEIN"/>
    <property type="match status" value="1"/>
</dbReference>
<dbReference type="GO" id="GO:0005886">
    <property type="term" value="C:plasma membrane"/>
    <property type="evidence" value="ECO:0007669"/>
    <property type="project" value="TreeGrafter"/>
</dbReference>
<dbReference type="SUPFAM" id="SSF55785">
    <property type="entry name" value="PYP-like sensor domain (PAS domain)"/>
    <property type="match status" value="1"/>
</dbReference>
<gene>
    <name evidence="3" type="ORF">SAMN03080606_02350</name>
</gene>
<dbReference type="EMBL" id="FMUS01000014">
    <property type="protein sequence ID" value="SCY73933.1"/>
    <property type="molecule type" value="Genomic_DNA"/>
</dbReference>
<protein>
    <recommendedName>
        <fullName evidence="5">PAC domain-containing protein</fullName>
    </recommendedName>
</protein>
<feature type="domain" description="DUF438" evidence="2">
    <location>
        <begin position="15"/>
        <end position="80"/>
    </location>
</feature>
<accession>A0A1G5ID51</accession>
<evidence type="ECO:0000259" key="2">
    <source>
        <dbReference type="Pfam" id="PF04282"/>
    </source>
</evidence>
<feature type="domain" description="Hemerythrin-like" evidence="1">
    <location>
        <begin position="91"/>
        <end position="226"/>
    </location>
</feature>
<dbReference type="Pfam" id="PF01814">
    <property type="entry name" value="Hemerythrin"/>
    <property type="match status" value="1"/>
</dbReference>
<evidence type="ECO:0000313" key="3">
    <source>
        <dbReference type="EMBL" id="SCY73933.1"/>
    </source>
</evidence>
<dbReference type="Pfam" id="PF13596">
    <property type="entry name" value="PAS_10"/>
    <property type="match status" value="1"/>
</dbReference>
<dbReference type="Pfam" id="PF04282">
    <property type="entry name" value="DUF438"/>
    <property type="match status" value="1"/>
</dbReference>
<dbReference type="PANTHER" id="PTHR39966">
    <property type="entry name" value="BLL2471 PROTEIN-RELATED"/>
    <property type="match status" value="1"/>
</dbReference>